<evidence type="ECO:0000313" key="5">
    <source>
        <dbReference type="EMBL" id="KAF0853154.1"/>
    </source>
</evidence>
<dbReference type="InterPro" id="IPR038097">
    <property type="entry name" value="Ribosomal_eL36_sf"/>
</dbReference>
<name>A0A8K0F4H9_ANDGO</name>
<dbReference type="Pfam" id="PF01158">
    <property type="entry name" value="Ribosomal_L36e"/>
    <property type="match status" value="1"/>
</dbReference>
<evidence type="ECO:0000256" key="1">
    <source>
        <dbReference type="ARBA" id="ARBA00006509"/>
    </source>
</evidence>
<comment type="caution">
    <text evidence="5">The sequence shown here is derived from an EMBL/GenBank/DDBJ whole genome shotgun (WGS) entry which is preliminary data.</text>
</comment>
<dbReference type="FunFam" id="1.10.10.1760:FF:000001">
    <property type="entry name" value="60S ribosomal protein L36"/>
    <property type="match status" value="1"/>
</dbReference>
<keyword evidence="2 4" id="KW-0689">Ribosomal protein</keyword>
<reference evidence="5" key="1">
    <citation type="submission" date="2019-09" db="EMBL/GenBank/DDBJ databases">
        <title>The Mitochondrial Proteome of the Jakobid, Andalucia godoyi, a Protist With the Most Gene-Rich and Bacteria-Like Mitochondrial Genome.</title>
        <authorList>
            <person name="Gray M.W."/>
            <person name="Burger G."/>
            <person name="Derelle R."/>
            <person name="Klimes V."/>
            <person name="Leger M."/>
            <person name="Sarrasin M."/>
            <person name="Vlcek C."/>
            <person name="Roger A.J."/>
            <person name="Elias M."/>
            <person name="Lang B.F."/>
        </authorList>
    </citation>
    <scope>NUCLEOTIDE SEQUENCE</scope>
    <source>
        <strain evidence="5">And28</strain>
    </source>
</reference>
<dbReference type="OrthoDB" id="25649at2759"/>
<evidence type="ECO:0000313" key="6">
    <source>
        <dbReference type="Proteomes" id="UP000799049"/>
    </source>
</evidence>
<proteinExistence type="inferred from homology"/>
<accession>A0A8K0F4H9</accession>
<dbReference type="EMBL" id="VRVR01000001">
    <property type="protein sequence ID" value="KAF0853154.1"/>
    <property type="molecule type" value="Genomic_DNA"/>
</dbReference>
<dbReference type="GO" id="GO:1990904">
    <property type="term" value="C:ribonucleoprotein complex"/>
    <property type="evidence" value="ECO:0007669"/>
    <property type="project" value="UniProtKB-KW"/>
</dbReference>
<gene>
    <name evidence="5" type="ORF">ANDGO_02461</name>
</gene>
<dbReference type="Proteomes" id="UP000799049">
    <property type="component" value="Unassembled WGS sequence"/>
</dbReference>
<dbReference type="InterPro" id="IPR000509">
    <property type="entry name" value="Ribosomal_eL36"/>
</dbReference>
<keyword evidence="3 4" id="KW-0687">Ribonucleoprotein</keyword>
<dbReference type="PROSITE" id="PS01190">
    <property type="entry name" value="RIBOSOMAL_L36E"/>
    <property type="match status" value="1"/>
</dbReference>
<dbReference type="PANTHER" id="PTHR10114">
    <property type="entry name" value="60S RIBOSOMAL PROTEIN L36"/>
    <property type="match status" value="1"/>
</dbReference>
<sequence>MVAPRSGLAVGFNSGHITTQIAVAPKPSNRKGALSQKTRFVREVIREVSGFTPYERRVMELLKVGKDKRALKLLKKRMGTHIRAKRKREEITNLMRRRK</sequence>
<protein>
    <recommendedName>
        <fullName evidence="4">60S ribosomal protein L36</fullName>
    </recommendedName>
</protein>
<evidence type="ECO:0000256" key="4">
    <source>
        <dbReference type="RuleBase" id="RU000665"/>
    </source>
</evidence>
<dbReference type="GO" id="GO:0005840">
    <property type="term" value="C:ribosome"/>
    <property type="evidence" value="ECO:0007669"/>
    <property type="project" value="UniProtKB-KW"/>
</dbReference>
<organism evidence="5 6">
    <name type="scientific">Andalucia godoyi</name>
    <name type="common">Flagellate</name>
    <dbReference type="NCBI Taxonomy" id="505711"/>
    <lineage>
        <taxon>Eukaryota</taxon>
        <taxon>Discoba</taxon>
        <taxon>Jakobida</taxon>
        <taxon>Andalucina</taxon>
        <taxon>Andaluciidae</taxon>
        <taxon>Andalucia</taxon>
    </lineage>
</organism>
<dbReference type="GO" id="GO:0003735">
    <property type="term" value="F:structural constituent of ribosome"/>
    <property type="evidence" value="ECO:0007669"/>
    <property type="project" value="InterPro"/>
</dbReference>
<comment type="similarity">
    <text evidence="1 4">Belongs to the eukaryotic ribosomal protein eL36 family.</text>
</comment>
<evidence type="ECO:0000256" key="2">
    <source>
        <dbReference type="ARBA" id="ARBA00022980"/>
    </source>
</evidence>
<evidence type="ECO:0000256" key="3">
    <source>
        <dbReference type="ARBA" id="ARBA00023274"/>
    </source>
</evidence>
<keyword evidence="6" id="KW-1185">Reference proteome</keyword>
<dbReference type="AlphaFoldDB" id="A0A8K0F4H9"/>
<dbReference type="GO" id="GO:0006412">
    <property type="term" value="P:translation"/>
    <property type="evidence" value="ECO:0007669"/>
    <property type="project" value="InterPro"/>
</dbReference>
<dbReference type="Gene3D" id="1.10.10.1760">
    <property type="entry name" value="60S ribosomal protein L36"/>
    <property type="match status" value="1"/>
</dbReference>